<dbReference type="EMBL" id="FQUL01000018">
    <property type="protein sequence ID" value="SHE70875.1"/>
    <property type="molecule type" value="Genomic_DNA"/>
</dbReference>
<dbReference type="RefSeq" id="WP_084660285.1">
    <property type="nucleotide sequence ID" value="NZ_FQUL01000018.1"/>
</dbReference>
<proteinExistence type="predicted"/>
<dbReference type="STRING" id="1121881.SAMN02745225_01386"/>
<gene>
    <name evidence="2" type="ORF">SAMN02745225_01386</name>
</gene>
<evidence type="ECO:0000313" key="3">
    <source>
        <dbReference type="Proteomes" id="UP000184295"/>
    </source>
</evidence>
<reference evidence="3" key="1">
    <citation type="submission" date="2016-11" db="EMBL/GenBank/DDBJ databases">
        <authorList>
            <person name="Varghese N."/>
            <person name="Submissions S."/>
        </authorList>
    </citation>
    <scope>NUCLEOTIDE SEQUENCE [LARGE SCALE GENOMIC DNA]</scope>
    <source>
        <strain evidence="3">DSM 19514</strain>
    </source>
</reference>
<name>A0A1M4VPS7_9ACTN</name>
<dbReference type="Pfam" id="PF00144">
    <property type="entry name" value="Beta-lactamase"/>
    <property type="match status" value="1"/>
</dbReference>
<dbReference type="InterPro" id="IPR050789">
    <property type="entry name" value="Diverse_Enzym_Activities"/>
</dbReference>
<protein>
    <submittedName>
        <fullName evidence="2">CubicO group peptidase, beta-lactamase class C family</fullName>
    </submittedName>
</protein>
<dbReference type="InterPro" id="IPR012338">
    <property type="entry name" value="Beta-lactam/transpept-like"/>
</dbReference>
<dbReference type="OrthoDB" id="3336932at2"/>
<dbReference type="Gene3D" id="3.40.710.10">
    <property type="entry name" value="DD-peptidase/beta-lactamase superfamily"/>
    <property type="match status" value="1"/>
</dbReference>
<evidence type="ECO:0000259" key="1">
    <source>
        <dbReference type="Pfam" id="PF00144"/>
    </source>
</evidence>
<dbReference type="PANTHER" id="PTHR43283">
    <property type="entry name" value="BETA-LACTAMASE-RELATED"/>
    <property type="match status" value="1"/>
</dbReference>
<keyword evidence="3" id="KW-1185">Reference proteome</keyword>
<dbReference type="InterPro" id="IPR001466">
    <property type="entry name" value="Beta-lactam-related"/>
</dbReference>
<accession>A0A1M4VPS7</accession>
<feature type="domain" description="Beta-lactamase-related" evidence="1">
    <location>
        <begin position="40"/>
        <end position="271"/>
    </location>
</feature>
<sequence length="288" mass="31091">MNFNDLSIEDGFDFALAFGKISKDGLVSIDFSSQGGFKAPFASVTKLVTALALLVAVDDESVSPEDEVLQGKCVTVASLLSHSSGIAPDGVPSLTAEDHSFISPVGRRRIYSNLGYEILALHLEQVTSMRFQDYVMDAVIVPAGMKGTNFSSEHFVNGGNGAATGLVGTVDDLVMLVEAMTGPKLLSYRSLSLLSTPYIPGISGVLPGFGLMKDNQWGLGAEIRDSKSPHWSGVSNSRYTYGHFGRSGSLVWVDPEIERFMVFLSSRDFGSWSKELWPKLSEYVAQLS</sequence>
<evidence type="ECO:0000313" key="2">
    <source>
        <dbReference type="EMBL" id="SHE70875.1"/>
    </source>
</evidence>
<dbReference type="PANTHER" id="PTHR43283:SF15">
    <property type="entry name" value="CONSERVED PROTEIN"/>
    <property type="match status" value="1"/>
</dbReference>
<organism evidence="2 3">
    <name type="scientific">Ferrithrix thermotolerans DSM 19514</name>
    <dbReference type="NCBI Taxonomy" id="1121881"/>
    <lineage>
        <taxon>Bacteria</taxon>
        <taxon>Bacillati</taxon>
        <taxon>Actinomycetota</taxon>
        <taxon>Acidimicrobiia</taxon>
        <taxon>Acidimicrobiales</taxon>
        <taxon>Acidimicrobiaceae</taxon>
        <taxon>Ferrithrix</taxon>
    </lineage>
</organism>
<dbReference type="AlphaFoldDB" id="A0A1M4VPS7"/>
<dbReference type="SUPFAM" id="SSF56601">
    <property type="entry name" value="beta-lactamase/transpeptidase-like"/>
    <property type="match status" value="1"/>
</dbReference>
<dbReference type="Proteomes" id="UP000184295">
    <property type="component" value="Unassembled WGS sequence"/>
</dbReference>